<dbReference type="InterPro" id="IPR023471">
    <property type="entry name" value="CtaG/Cox11_dom_sf"/>
</dbReference>
<keyword evidence="5 12" id="KW-1003">Cell membrane</keyword>
<evidence type="ECO:0000256" key="1">
    <source>
        <dbReference type="ARBA" id="ARBA00004007"/>
    </source>
</evidence>
<evidence type="ECO:0000256" key="12">
    <source>
        <dbReference type="HAMAP-Rule" id="MF_00155"/>
    </source>
</evidence>
<evidence type="ECO:0000256" key="4">
    <source>
        <dbReference type="ARBA" id="ARBA00015384"/>
    </source>
</evidence>
<dbReference type="Pfam" id="PF04442">
    <property type="entry name" value="CtaG_Cox11"/>
    <property type="match status" value="1"/>
</dbReference>
<dbReference type="NCBIfam" id="NF003465">
    <property type="entry name" value="PRK05089.1"/>
    <property type="match status" value="1"/>
</dbReference>
<evidence type="ECO:0000256" key="13">
    <source>
        <dbReference type="SAM" id="Phobius"/>
    </source>
</evidence>
<evidence type="ECO:0000313" key="14">
    <source>
        <dbReference type="EMBL" id="TKW67397.1"/>
    </source>
</evidence>
<dbReference type="SUPFAM" id="SSF110111">
    <property type="entry name" value="Ctag/Cox11"/>
    <property type="match status" value="1"/>
</dbReference>
<protein>
    <recommendedName>
        <fullName evidence="4 12">Cytochrome c oxidase assembly protein CtaG</fullName>
    </recommendedName>
</protein>
<dbReference type="Proteomes" id="UP000315344">
    <property type="component" value="Unassembled WGS sequence"/>
</dbReference>
<keyword evidence="9 12" id="KW-1133">Transmembrane helix</keyword>
<evidence type="ECO:0000256" key="6">
    <source>
        <dbReference type="ARBA" id="ARBA00022519"/>
    </source>
</evidence>
<reference evidence="14 15" key="1">
    <citation type="journal article" date="2017" name="Nat. Commun.">
        <title>In situ click chemistry generation of cyclooxygenase-2 inhibitors.</title>
        <authorList>
            <person name="Bhardwaj A."/>
            <person name="Kaur J."/>
            <person name="Wuest M."/>
            <person name="Wuest F."/>
        </authorList>
    </citation>
    <scope>NUCLEOTIDE SEQUENCE [LARGE SCALE GENOMIC DNA]</scope>
    <source>
        <strain evidence="14">S2_012_000_R3_94</strain>
    </source>
</reference>
<accession>A0A533IA65</accession>
<evidence type="ECO:0000256" key="10">
    <source>
        <dbReference type="ARBA" id="ARBA00023008"/>
    </source>
</evidence>
<dbReference type="PANTHER" id="PTHR21320">
    <property type="entry name" value="CYTOCHROME C OXIDASE ASSEMBLY PROTEIN COX11-RELATED"/>
    <property type="match status" value="1"/>
</dbReference>
<evidence type="ECO:0000313" key="15">
    <source>
        <dbReference type="Proteomes" id="UP000315344"/>
    </source>
</evidence>
<dbReference type="PANTHER" id="PTHR21320:SF3">
    <property type="entry name" value="CYTOCHROME C OXIDASE ASSEMBLY PROTEIN COX11, MITOCHONDRIAL-RELATED"/>
    <property type="match status" value="1"/>
</dbReference>
<dbReference type="GO" id="GO:0005507">
    <property type="term" value="F:copper ion binding"/>
    <property type="evidence" value="ECO:0007669"/>
    <property type="project" value="InterPro"/>
</dbReference>
<dbReference type="EMBL" id="VAFL01000004">
    <property type="protein sequence ID" value="TKW67397.1"/>
    <property type="molecule type" value="Genomic_DNA"/>
</dbReference>
<feature type="transmembrane region" description="Helical" evidence="13">
    <location>
        <begin position="12"/>
        <end position="31"/>
    </location>
</feature>
<organism evidence="14 15">
    <name type="scientific">Paracoccus denitrificans</name>
    <dbReference type="NCBI Taxonomy" id="266"/>
    <lineage>
        <taxon>Bacteria</taxon>
        <taxon>Pseudomonadati</taxon>
        <taxon>Pseudomonadota</taxon>
        <taxon>Alphaproteobacteria</taxon>
        <taxon>Rhodobacterales</taxon>
        <taxon>Paracoccaceae</taxon>
        <taxon>Paracoccus</taxon>
    </lineage>
</organism>
<comment type="function">
    <text evidence="1 12">Exerts its effect at some terminal stage of cytochrome c oxidase synthesis, probably by being involved in the insertion of the copper B into subunit I.</text>
</comment>
<dbReference type="AlphaFoldDB" id="A0A533IA65"/>
<dbReference type="HAMAP" id="MF_00155">
    <property type="entry name" value="CtaG"/>
    <property type="match status" value="1"/>
</dbReference>
<proteinExistence type="inferred from homology"/>
<evidence type="ECO:0000256" key="9">
    <source>
        <dbReference type="ARBA" id="ARBA00022989"/>
    </source>
</evidence>
<dbReference type="GO" id="GO:0008535">
    <property type="term" value="P:respiratory chain complex IV assembly"/>
    <property type="evidence" value="ECO:0007669"/>
    <property type="project" value="UniProtKB-UniRule"/>
</dbReference>
<keyword evidence="7 12" id="KW-0812">Transmembrane</keyword>
<dbReference type="GO" id="GO:0005886">
    <property type="term" value="C:plasma membrane"/>
    <property type="evidence" value="ECO:0007669"/>
    <property type="project" value="UniProtKB-SubCell"/>
</dbReference>
<feature type="topological domain" description="Cytoplasmic" evidence="12">
    <location>
        <begin position="1"/>
        <end position="7"/>
    </location>
</feature>
<keyword evidence="10 12" id="KW-0186">Copper</keyword>
<evidence type="ECO:0000256" key="8">
    <source>
        <dbReference type="ARBA" id="ARBA00022968"/>
    </source>
</evidence>
<evidence type="ECO:0000256" key="2">
    <source>
        <dbReference type="ARBA" id="ARBA00004382"/>
    </source>
</evidence>
<comment type="caution">
    <text evidence="14">The sequence shown here is derived from an EMBL/GenBank/DDBJ whole genome shotgun (WGS) entry which is preliminary data.</text>
</comment>
<evidence type="ECO:0000256" key="3">
    <source>
        <dbReference type="ARBA" id="ARBA00009620"/>
    </source>
</evidence>
<feature type="topological domain" description="Periplasmic" evidence="12">
    <location>
        <begin position="31"/>
        <end position="204"/>
    </location>
</feature>
<keyword evidence="11 12" id="KW-0472">Membrane</keyword>
<keyword evidence="8 12" id="KW-0735">Signal-anchor</keyword>
<evidence type="ECO:0000256" key="5">
    <source>
        <dbReference type="ARBA" id="ARBA00022475"/>
    </source>
</evidence>
<keyword evidence="6 12" id="KW-0997">Cell inner membrane</keyword>
<evidence type="ECO:0000256" key="7">
    <source>
        <dbReference type="ARBA" id="ARBA00022692"/>
    </source>
</evidence>
<comment type="subcellular location">
    <subcellularLocation>
        <location evidence="2 12">Cell inner membrane</location>
        <topology evidence="2 12">Single-pass type II membrane protein</topology>
        <orientation evidence="2 12">Periplasmic side</orientation>
    </subcellularLocation>
</comment>
<gene>
    <name evidence="12" type="primary">ctaG</name>
    <name evidence="14" type="ORF">DI616_07055</name>
</gene>
<name>A0A533IA65_PARDE</name>
<dbReference type="InterPro" id="IPR007533">
    <property type="entry name" value="Cyt_c_oxidase_assmbl_CtaG"/>
</dbReference>
<dbReference type="FunFam" id="2.60.370.10:FF:000001">
    <property type="entry name" value="COX11 cytochrome c oxidase assembly homolog"/>
    <property type="match status" value="1"/>
</dbReference>
<evidence type="ECO:0000256" key="11">
    <source>
        <dbReference type="ARBA" id="ARBA00023136"/>
    </source>
</evidence>
<sequence>MRLLPRDKNQRVMVQLVGVVLVMGALAWAAVPFYNWFCKVTGYGGTTQVAEAAAIADQQVLDETITIRFDANTDANLPWTFRPLQTEMEVPIGATGMAFYEAVNNSDHVITGRASYNVAPEIAGSFFYKIECFCFTEQTLQPGERIEMPVSFEVDPEIVTDRDAYKVRDITLSYTFHEYGTPETASAADSQAALTTDTDGTRMN</sequence>
<dbReference type="PIRSF" id="PIRSF005413">
    <property type="entry name" value="COX11"/>
    <property type="match status" value="1"/>
</dbReference>
<dbReference type="Gene3D" id="2.60.370.10">
    <property type="entry name" value="Ctag/Cox11"/>
    <property type="match status" value="1"/>
</dbReference>
<comment type="similarity">
    <text evidence="3 12">Belongs to the COX11/CtaG family.</text>
</comment>